<evidence type="ECO:0000313" key="1">
    <source>
        <dbReference type="EMBL" id="KNB73417.1"/>
    </source>
</evidence>
<dbReference type="EMBL" id="LGIQ01000005">
    <property type="protein sequence ID" value="KNB73417.1"/>
    <property type="molecule type" value="Genomic_DNA"/>
</dbReference>
<proteinExistence type="predicted"/>
<organism evidence="1 2">
    <name type="scientific">Brevibacillus reuszeri</name>
    <dbReference type="NCBI Taxonomy" id="54915"/>
    <lineage>
        <taxon>Bacteria</taxon>
        <taxon>Bacillati</taxon>
        <taxon>Bacillota</taxon>
        <taxon>Bacilli</taxon>
        <taxon>Bacillales</taxon>
        <taxon>Paenibacillaceae</taxon>
        <taxon>Brevibacillus</taxon>
    </lineage>
</organism>
<reference evidence="2" key="1">
    <citation type="submission" date="2015-07" db="EMBL/GenBank/DDBJ databases">
        <title>Genome sequencing project for genomic taxonomy and phylogenomics of Bacillus-like bacteria.</title>
        <authorList>
            <person name="Liu B."/>
            <person name="Wang J."/>
            <person name="Zhu Y."/>
            <person name="Liu G."/>
            <person name="Chen Q."/>
            <person name="Chen Z."/>
            <person name="Lan J."/>
            <person name="Che J."/>
            <person name="Ge C."/>
            <person name="Shi H."/>
            <person name="Pan Z."/>
            <person name="Liu X."/>
        </authorList>
    </citation>
    <scope>NUCLEOTIDE SEQUENCE [LARGE SCALE GENOMIC DNA]</scope>
    <source>
        <strain evidence="2">DSM 9887</strain>
    </source>
</reference>
<gene>
    <name evidence="1" type="ORF">ADS79_05535</name>
</gene>
<sequence length="61" mass="6971">MLAPRFHCQFLYITRDTFERQDRFLKIQDQSMLLKQVAMSLVGMDCAGYTDLDGVNPGVSV</sequence>
<evidence type="ECO:0000313" key="2">
    <source>
        <dbReference type="Proteomes" id="UP000036834"/>
    </source>
</evidence>
<comment type="caution">
    <text evidence="1">The sequence shown here is derived from an EMBL/GenBank/DDBJ whole genome shotgun (WGS) entry which is preliminary data.</text>
</comment>
<dbReference type="Proteomes" id="UP000036834">
    <property type="component" value="Unassembled WGS sequence"/>
</dbReference>
<name>A0A0K9YXP9_9BACL</name>
<protein>
    <submittedName>
        <fullName evidence="1">Uncharacterized protein</fullName>
    </submittedName>
</protein>
<dbReference type="AlphaFoldDB" id="A0A0K9YXP9"/>
<accession>A0A0K9YXP9</accession>
<dbReference type="STRING" id="54915.ADS79_05535"/>
<dbReference type="PATRIC" id="fig|54915.3.peg.6517"/>